<proteinExistence type="predicted"/>
<gene>
    <name evidence="1" type="ORF">H6G24_21095</name>
</gene>
<comment type="caution">
    <text evidence="1">The sequence shown here is derived from an EMBL/GenBank/DDBJ whole genome shotgun (WGS) entry which is preliminary data.</text>
</comment>
<organism evidence="1 2">
    <name type="scientific">Calothrix parietina FACHB-288</name>
    <dbReference type="NCBI Taxonomy" id="2692896"/>
    <lineage>
        <taxon>Bacteria</taxon>
        <taxon>Bacillati</taxon>
        <taxon>Cyanobacteriota</taxon>
        <taxon>Cyanophyceae</taxon>
        <taxon>Nostocales</taxon>
        <taxon>Calotrichaceae</taxon>
        <taxon>Calothrix</taxon>
    </lineage>
</organism>
<sequence length="70" mass="7973">MRFQQLHIGDYFRIPGISFGCVYRKASTTSCSLNSLLQPIRPGTTVIPLNQAQIAKHIADKHNFWKSLQE</sequence>
<dbReference type="EMBL" id="JACJQH010000034">
    <property type="protein sequence ID" value="MBD2197976.1"/>
    <property type="molecule type" value="Genomic_DNA"/>
</dbReference>
<protein>
    <submittedName>
        <fullName evidence="1">Uncharacterized protein</fullName>
    </submittedName>
</protein>
<evidence type="ECO:0000313" key="2">
    <source>
        <dbReference type="Proteomes" id="UP000658514"/>
    </source>
</evidence>
<name>A0ABR8AD91_9CYAN</name>
<keyword evidence="2" id="KW-1185">Reference proteome</keyword>
<dbReference type="RefSeq" id="WP_190546015.1">
    <property type="nucleotide sequence ID" value="NZ_CAWPNO010000067.1"/>
</dbReference>
<dbReference type="Proteomes" id="UP000658514">
    <property type="component" value="Unassembled WGS sequence"/>
</dbReference>
<evidence type="ECO:0000313" key="1">
    <source>
        <dbReference type="EMBL" id="MBD2197976.1"/>
    </source>
</evidence>
<accession>A0ABR8AD91</accession>
<reference evidence="1 2" key="1">
    <citation type="journal article" date="2020" name="ISME J.">
        <title>Comparative genomics reveals insights into cyanobacterial evolution and habitat adaptation.</title>
        <authorList>
            <person name="Chen M.Y."/>
            <person name="Teng W.K."/>
            <person name="Zhao L."/>
            <person name="Hu C.X."/>
            <person name="Zhou Y.K."/>
            <person name="Han B.P."/>
            <person name="Song L.R."/>
            <person name="Shu W.S."/>
        </authorList>
    </citation>
    <scope>NUCLEOTIDE SEQUENCE [LARGE SCALE GENOMIC DNA]</scope>
    <source>
        <strain evidence="1 2">FACHB-288</strain>
    </source>
</reference>